<feature type="compositionally biased region" description="Polar residues" evidence="1">
    <location>
        <begin position="8"/>
        <end position="21"/>
    </location>
</feature>
<proteinExistence type="predicted"/>
<dbReference type="OrthoDB" id="3066195at2759"/>
<dbReference type="Proteomes" id="UP001152622">
    <property type="component" value="Chromosome 13"/>
</dbReference>
<evidence type="ECO:0000313" key="2">
    <source>
        <dbReference type="EMBL" id="KAJ8343183.1"/>
    </source>
</evidence>
<dbReference type="AlphaFoldDB" id="A0A9Q1IKH1"/>
<keyword evidence="3" id="KW-1185">Reference proteome</keyword>
<accession>A0A9Q1IKH1</accession>
<protein>
    <submittedName>
        <fullName evidence="2">Uncharacterized protein</fullName>
    </submittedName>
</protein>
<gene>
    <name evidence="2" type="ORF">SKAU_G00305120</name>
</gene>
<name>A0A9Q1IKH1_SYNKA</name>
<sequence>MADIGTSIIGNQATVDPSLSPTLPASEESALLRQKILLEIDVLQRQKKVLEMQEEYYSIKQRRLPEDKP</sequence>
<comment type="caution">
    <text evidence="2">The sequence shown here is derived from an EMBL/GenBank/DDBJ whole genome shotgun (WGS) entry which is preliminary data.</text>
</comment>
<dbReference type="EMBL" id="JAINUF010000013">
    <property type="protein sequence ID" value="KAJ8343183.1"/>
    <property type="molecule type" value="Genomic_DNA"/>
</dbReference>
<reference evidence="2" key="1">
    <citation type="journal article" date="2023" name="Science">
        <title>Genome structures resolve the early diversification of teleost fishes.</title>
        <authorList>
            <person name="Parey E."/>
            <person name="Louis A."/>
            <person name="Montfort J."/>
            <person name="Bouchez O."/>
            <person name="Roques C."/>
            <person name="Iampietro C."/>
            <person name="Lluch J."/>
            <person name="Castinel A."/>
            <person name="Donnadieu C."/>
            <person name="Desvignes T."/>
            <person name="Floi Bucao C."/>
            <person name="Jouanno E."/>
            <person name="Wen M."/>
            <person name="Mejri S."/>
            <person name="Dirks R."/>
            <person name="Jansen H."/>
            <person name="Henkel C."/>
            <person name="Chen W.J."/>
            <person name="Zahm M."/>
            <person name="Cabau C."/>
            <person name="Klopp C."/>
            <person name="Thompson A.W."/>
            <person name="Robinson-Rechavi M."/>
            <person name="Braasch I."/>
            <person name="Lecointre G."/>
            <person name="Bobe J."/>
            <person name="Postlethwait J.H."/>
            <person name="Berthelot C."/>
            <person name="Roest Crollius H."/>
            <person name="Guiguen Y."/>
        </authorList>
    </citation>
    <scope>NUCLEOTIDE SEQUENCE</scope>
    <source>
        <strain evidence="2">WJC10195</strain>
    </source>
</reference>
<evidence type="ECO:0000256" key="1">
    <source>
        <dbReference type="SAM" id="MobiDB-lite"/>
    </source>
</evidence>
<feature type="region of interest" description="Disordered" evidence="1">
    <location>
        <begin position="1"/>
        <end position="21"/>
    </location>
</feature>
<evidence type="ECO:0000313" key="3">
    <source>
        <dbReference type="Proteomes" id="UP001152622"/>
    </source>
</evidence>
<organism evidence="2 3">
    <name type="scientific">Synaphobranchus kaupii</name>
    <name type="common">Kaup's arrowtooth eel</name>
    <dbReference type="NCBI Taxonomy" id="118154"/>
    <lineage>
        <taxon>Eukaryota</taxon>
        <taxon>Metazoa</taxon>
        <taxon>Chordata</taxon>
        <taxon>Craniata</taxon>
        <taxon>Vertebrata</taxon>
        <taxon>Euteleostomi</taxon>
        <taxon>Actinopterygii</taxon>
        <taxon>Neopterygii</taxon>
        <taxon>Teleostei</taxon>
        <taxon>Anguilliformes</taxon>
        <taxon>Synaphobranchidae</taxon>
        <taxon>Synaphobranchus</taxon>
    </lineage>
</organism>